<keyword evidence="4 11" id="KW-1133">Transmembrane helix</keyword>
<organism evidence="13 14">
    <name type="scientific">Torulaspora delbrueckii</name>
    <name type="common">Yeast</name>
    <name type="synonym">Candida colliculosa</name>
    <dbReference type="NCBI Taxonomy" id="4950"/>
    <lineage>
        <taxon>Eukaryota</taxon>
        <taxon>Fungi</taxon>
        <taxon>Dikarya</taxon>
        <taxon>Ascomycota</taxon>
        <taxon>Saccharomycotina</taxon>
        <taxon>Saccharomycetes</taxon>
        <taxon>Saccharomycetales</taxon>
        <taxon>Saccharomycetaceae</taxon>
        <taxon>Torulaspora</taxon>
    </lineage>
</organism>
<dbReference type="Pfam" id="PF01529">
    <property type="entry name" value="DHHC"/>
    <property type="match status" value="1"/>
</dbReference>
<dbReference type="GO" id="GO:0019706">
    <property type="term" value="F:protein-cysteine S-palmitoyltransferase activity"/>
    <property type="evidence" value="ECO:0007669"/>
    <property type="project" value="UniProtKB-EC"/>
</dbReference>
<evidence type="ECO:0000313" key="14">
    <source>
        <dbReference type="Proteomes" id="UP000005627"/>
    </source>
</evidence>
<feature type="transmembrane region" description="Helical" evidence="11">
    <location>
        <begin position="223"/>
        <end position="247"/>
    </location>
</feature>
<evidence type="ECO:0000256" key="9">
    <source>
        <dbReference type="ARBA" id="ARBA00023463"/>
    </source>
</evidence>
<evidence type="ECO:0000256" key="3">
    <source>
        <dbReference type="ARBA" id="ARBA00022692"/>
    </source>
</evidence>
<sequence length="359" mass="41572">MTSFNVRRQRQAYPLETDSESGEDHREESWFKTLYKWIVTIDGDVELSSERGYRSIPLVSNYVFFLGGRVRSLRSTQHIWLLVLLAIVAPMVLFSIFEARKLWRTSLGYKPLVFFFYYFWAMACLFFIRTATADPGALPKNIHIAQLRNNYQIPQEYYSSISLPTPKSNVDPLSKIDIRYCTSCRIWRPPRASHCSTCGVCVMTHDHHCIWVNNCVGQRNYRYFIIFLIGTVLAELFLIANCSIHIARRSSQVPVTILLLVYACLSILYPAILLGYHVFMTGTQQTTREFLKQVHTKNPVFTKIKPAPHNPFEQGTFIKNMGSLMLQPQGPSLLGARAKHRSGDWRFYNIPEQHSFQRL</sequence>
<keyword evidence="8 11" id="KW-0012">Acyltransferase</keyword>
<name>G8ZXI0_TORDE</name>
<dbReference type="EMBL" id="HE616747">
    <property type="protein sequence ID" value="CCE93324.1"/>
    <property type="molecule type" value="Genomic_DNA"/>
</dbReference>
<dbReference type="EC" id="2.3.1.225" evidence="11"/>
<protein>
    <recommendedName>
        <fullName evidence="11">Palmitoyltransferase</fullName>
        <ecNumber evidence="11">2.3.1.225</ecNumber>
    </recommendedName>
</protein>
<keyword evidence="7" id="KW-0449">Lipoprotein</keyword>
<evidence type="ECO:0000256" key="10">
    <source>
        <dbReference type="ARBA" id="ARBA00048048"/>
    </source>
</evidence>
<dbReference type="PANTHER" id="PTHR22883:SF43">
    <property type="entry name" value="PALMITOYLTRANSFERASE APP"/>
    <property type="match status" value="1"/>
</dbReference>
<evidence type="ECO:0000256" key="8">
    <source>
        <dbReference type="ARBA" id="ARBA00023315"/>
    </source>
</evidence>
<dbReference type="InterPro" id="IPR039859">
    <property type="entry name" value="PFA4/ZDH16/20/ERF2-like"/>
</dbReference>
<dbReference type="Proteomes" id="UP000005627">
    <property type="component" value="Chromosome 6"/>
</dbReference>
<evidence type="ECO:0000256" key="2">
    <source>
        <dbReference type="ARBA" id="ARBA00022679"/>
    </source>
</evidence>
<comment type="subcellular location">
    <subcellularLocation>
        <location evidence="1">Endoplasmic reticulum membrane</location>
        <topology evidence="1">Multi-pass membrane protein</topology>
    </subcellularLocation>
</comment>
<keyword evidence="6" id="KW-0564">Palmitate</keyword>
<evidence type="ECO:0000256" key="5">
    <source>
        <dbReference type="ARBA" id="ARBA00023136"/>
    </source>
</evidence>
<evidence type="ECO:0000313" key="13">
    <source>
        <dbReference type="EMBL" id="CCE93324.1"/>
    </source>
</evidence>
<keyword evidence="5 11" id="KW-0472">Membrane</keyword>
<feature type="transmembrane region" description="Helical" evidence="11">
    <location>
        <begin position="109"/>
        <end position="128"/>
    </location>
</feature>
<dbReference type="GO" id="GO:0032541">
    <property type="term" value="C:cortical endoplasmic reticulum"/>
    <property type="evidence" value="ECO:0007669"/>
    <property type="project" value="EnsemblFungi"/>
</dbReference>
<proteinExistence type="inferred from homology"/>
<dbReference type="AlphaFoldDB" id="G8ZXI0"/>
<evidence type="ECO:0000256" key="7">
    <source>
        <dbReference type="ARBA" id="ARBA00023288"/>
    </source>
</evidence>
<dbReference type="InParanoid" id="G8ZXI0"/>
<comment type="similarity">
    <text evidence="9">Belongs to the DHHC palmitoyltransferase family. ERF2/ZDHHC9 subfamily.</text>
</comment>
<dbReference type="STRING" id="1076872.G8ZXI0"/>
<dbReference type="InterPro" id="IPR001594">
    <property type="entry name" value="Palmitoyltrfase_DHHC"/>
</dbReference>
<dbReference type="RefSeq" id="XP_003682535.1">
    <property type="nucleotide sequence ID" value="XM_003682487.1"/>
</dbReference>
<dbReference type="GO" id="GO:0031211">
    <property type="term" value="C:endoplasmic reticulum palmitoyltransferase complex"/>
    <property type="evidence" value="ECO:0007669"/>
    <property type="project" value="EnsemblFungi"/>
</dbReference>
<dbReference type="HOGENOM" id="CLU_047581_0_0_1"/>
<dbReference type="PANTHER" id="PTHR22883">
    <property type="entry name" value="ZINC FINGER DHHC DOMAIN CONTAINING PROTEIN"/>
    <property type="match status" value="1"/>
</dbReference>
<dbReference type="GO" id="GO:0097038">
    <property type="term" value="C:perinuclear endoplasmic reticulum"/>
    <property type="evidence" value="ECO:0007669"/>
    <property type="project" value="EnsemblFungi"/>
</dbReference>
<evidence type="ECO:0000259" key="12">
    <source>
        <dbReference type="Pfam" id="PF01529"/>
    </source>
</evidence>
<dbReference type="GO" id="GO:0005794">
    <property type="term" value="C:Golgi apparatus"/>
    <property type="evidence" value="ECO:0007669"/>
    <property type="project" value="TreeGrafter"/>
</dbReference>
<keyword evidence="14" id="KW-1185">Reference proteome</keyword>
<dbReference type="FunCoup" id="G8ZXI0">
    <property type="interactions" value="191"/>
</dbReference>
<evidence type="ECO:0000256" key="11">
    <source>
        <dbReference type="RuleBase" id="RU079119"/>
    </source>
</evidence>
<dbReference type="GeneID" id="11504195"/>
<dbReference type="GO" id="GO:0005789">
    <property type="term" value="C:endoplasmic reticulum membrane"/>
    <property type="evidence" value="ECO:0007669"/>
    <property type="project" value="UniProtKB-SubCell"/>
</dbReference>
<dbReference type="GO" id="GO:0006612">
    <property type="term" value="P:protein targeting to membrane"/>
    <property type="evidence" value="ECO:0007669"/>
    <property type="project" value="EnsemblFungi"/>
</dbReference>
<accession>G8ZXI0</accession>
<feature type="domain" description="Palmitoyltransferase DHHC" evidence="12">
    <location>
        <begin position="177"/>
        <end position="293"/>
    </location>
</feature>
<dbReference type="eggNOG" id="KOG1311">
    <property type="taxonomic scope" value="Eukaryota"/>
</dbReference>
<dbReference type="PROSITE" id="PS50216">
    <property type="entry name" value="DHHC"/>
    <property type="match status" value="1"/>
</dbReference>
<evidence type="ECO:0000256" key="4">
    <source>
        <dbReference type="ARBA" id="ARBA00022989"/>
    </source>
</evidence>
<evidence type="ECO:0000256" key="6">
    <source>
        <dbReference type="ARBA" id="ARBA00023139"/>
    </source>
</evidence>
<dbReference type="OrthoDB" id="9909019at2759"/>
<comment type="domain">
    <text evidence="11">The DHHC domain is required for palmitoyltransferase activity.</text>
</comment>
<gene>
    <name evidence="13" type="primary">TDEL0F05130</name>
    <name evidence="13" type="ORF">TDEL_0F05130</name>
</gene>
<feature type="transmembrane region" description="Helical" evidence="11">
    <location>
        <begin position="253"/>
        <end position="279"/>
    </location>
</feature>
<evidence type="ECO:0000256" key="1">
    <source>
        <dbReference type="ARBA" id="ARBA00004477"/>
    </source>
</evidence>
<keyword evidence="2 11" id="KW-0808">Transferase</keyword>
<comment type="catalytic activity">
    <reaction evidence="10 11">
        <text>L-cysteinyl-[protein] + hexadecanoyl-CoA = S-hexadecanoyl-L-cysteinyl-[protein] + CoA</text>
        <dbReference type="Rhea" id="RHEA:36683"/>
        <dbReference type="Rhea" id="RHEA-COMP:10131"/>
        <dbReference type="Rhea" id="RHEA-COMP:11032"/>
        <dbReference type="ChEBI" id="CHEBI:29950"/>
        <dbReference type="ChEBI" id="CHEBI:57287"/>
        <dbReference type="ChEBI" id="CHEBI:57379"/>
        <dbReference type="ChEBI" id="CHEBI:74151"/>
        <dbReference type="EC" id="2.3.1.225"/>
    </reaction>
</comment>
<reference evidence="13 14" key="1">
    <citation type="journal article" date="2011" name="Proc. Natl. Acad. Sci. U.S.A.">
        <title>Evolutionary erosion of yeast sex chromosomes by mating-type switching accidents.</title>
        <authorList>
            <person name="Gordon J.L."/>
            <person name="Armisen D."/>
            <person name="Proux-Wera E."/>
            <person name="Oheigeartaigh S.S."/>
            <person name="Byrne K.P."/>
            <person name="Wolfe K.H."/>
        </authorList>
    </citation>
    <scope>NUCLEOTIDE SEQUENCE [LARGE SCALE GENOMIC DNA]</scope>
    <source>
        <strain evidence="14">ATCC 10662 / CBS 1146 / NBRC 0425 / NCYC 2629 / NRRL Y-866</strain>
    </source>
</reference>
<feature type="transmembrane region" description="Helical" evidence="11">
    <location>
        <begin position="79"/>
        <end position="97"/>
    </location>
</feature>
<keyword evidence="3 11" id="KW-0812">Transmembrane</keyword>
<dbReference type="KEGG" id="tdl:TDEL_0F05130"/>